<keyword evidence="5" id="KW-0862">Zinc</keyword>
<dbReference type="Proteomes" id="UP000663856">
    <property type="component" value="Unassembled WGS sequence"/>
</dbReference>
<evidence type="ECO:0000259" key="9">
    <source>
        <dbReference type="PROSITE" id="PS50157"/>
    </source>
</evidence>
<dbReference type="InterPro" id="IPR050888">
    <property type="entry name" value="ZnF_C2H2-type_TF"/>
</dbReference>
<dbReference type="InterPro" id="IPR013087">
    <property type="entry name" value="Znf_C2H2_type"/>
</dbReference>
<dbReference type="PROSITE" id="PS50157">
    <property type="entry name" value="ZINC_FINGER_C2H2_2"/>
    <property type="match status" value="1"/>
</dbReference>
<evidence type="ECO:0000256" key="1">
    <source>
        <dbReference type="ARBA" id="ARBA00004123"/>
    </source>
</evidence>
<keyword evidence="3" id="KW-0677">Repeat</keyword>
<proteinExistence type="predicted"/>
<keyword evidence="4 7" id="KW-0863">Zinc-finger</keyword>
<evidence type="ECO:0000256" key="8">
    <source>
        <dbReference type="SAM" id="MobiDB-lite"/>
    </source>
</evidence>
<comment type="subcellular location">
    <subcellularLocation>
        <location evidence="1">Nucleus</location>
    </subcellularLocation>
</comment>
<name>A0A816MRI7_9BILA</name>
<dbReference type="SMART" id="SM00355">
    <property type="entry name" value="ZnF_C2H2"/>
    <property type="match status" value="4"/>
</dbReference>
<comment type="caution">
    <text evidence="10">The sequence shown here is derived from an EMBL/GenBank/DDBJ whole genome shotgun (WGS) entry which is preliminary data.</text>
</comment>
<dbReference type="Gene3D" id="3.30.160.60">
    <property type="entry name" value="Classic Zinc Finger"/>
    <property type="match status" value="1"/>
</dbReference>
<gene>
    <name evidence="11" type="ORF">OVN521_LOCUS1105</name>
    <name evidence="10" type="ORF">WKI299_LOCUS5310</name>
</gene>
<keyword evidence="13" id="KW-1185">Reference proteome</keyword>
<keyword evidence="2" id="KW-0479">Metal-binding</keyword>
<evidence type="ECO:0000256" key="3">
    <source>
        <dbReference type="ARBA" id="ARBA00022737"/>
    </source>
</evidence>
<evidence type="ECO:0000313" key="10">
    <source>
        <dbReference type="EMBL" id="CAF2012635.1"/>
    </source>
</evidence>
<evidence type="ECO:0000313" key="12">
    <source>
        <dbReference type="Proteomes" id="UP000663856"/>
    </source>
</evidence>
<dbReference type="Proteomes" id="UP000663866">
    <property type="component" value="Unassembled WGS sequence"/>
</dbReference>
<dbReference type="EMBL" id="CAJOBG010000069">
    <property type="protein sequence ID" value="CAF3750554.1"/>
    <property type="molecule type" value="Genomic_DNA"/>
</dbReference>
<feature type="region of interest" description="Disordered" evidence="8">
    <location>
        <begin position="210"/>
        <end position="241"/>
    </location>
</feature>
<feature type="compositionally biased region" description="Low complexity" evidence="8">
    <location>
        <begin position="213"/>
        <end position="237"/>
    </location>
</feature>
<reference evidence="10" key="1">
    <citation type="submission" date="2021-02" db="EMBL/GenBank/DDBJ databases">
        <authorList>
            <person name="Nowell W R."/>
        </authorList>
    </citation>
    <scope>NUCLEOTIDE SEQUENCE</scope>
</reference>
<dbReference type="GO" id="GO:0008270">
    <property type="term" value="F:zinc ion binding"/>
    <property type="evidence" value="ECO:0007669"/>
    <property type="project" value="UniProtKB-KW"/>
</dbReference>
<organism evidence="10 12">
    <name type="scientific">Rotaria magnacalcarata</name>
    <dbReference type="NCBI Taxonomy" id="392030"/>
    <lineage>
        <taxon>Eukaryota</taxon>
        <taxon>Metazoa</taxon>
        <taxon>Spiralia</taxon>
        <taxon>Gnathifera</taxon>
        <taxon>Rotifera</taxon>
        <taxon>Eurotatoria</taxon>
        <taxon>Bdelloidea</taxon>
        <taxon>Philodinida</taxon>
        <taxon>Philodinidae</taxon>
        <taxon>Rotaria</taxon>
    </lineage>
</organism>
<dbReference type="PROSITE" id="PS00028">
    <property type="entry name" value="ZINC_FINGER_C2H2_1"/>
    <property type="match status" value="3"/>
</dbReference>
<dbReference type="PANTHER" id="PTHR24406">
    <property type="entry name" value="TRANSCRIPTIONAL REPRESSOR CTCFL-RELATED"/>
    <property type="match status" value="1"/>
</dbReference>
<dbReference type="GO" id="GO:0005634">
    <property type="term" value="C:nucleus"/>
    <property type="evidence" value="ECO:0007669"/>
    <property type="project" value="UniProtKB-SubCell"/>
</dbReference>
<evidence type="ECO:0000256" key="6">
    <source>
        <dbReference type="ARBA" id="ARBA00023242"/>
    </source>
</evidence>
<keyword evidence="6" id="KW-0539">Nucleus</keyword>
<protein>
    <recommendedName>
        <fullName evidence="9">C2H2-type domain-containing protein</fullName>
    </recommendedName>
</protein>
<sequence>MGDNGSTPVDLRMKRKYTDVDDDKVATKKKTRHHEGEIPLDLSIKTTLQHSSPYPISSIPYYDPTNVFFNSSALLYDLFLANYTSYCQQQQYQAKIEPVKPKSIKQPTTIPFRSIKDTLTTNKQESYPCSCGERYSNVSKLVSHLKITNHNAQLSSKHDEVAKLVRGQDIWLSRDTNPANQILKCLHCSLSFETLPDLTAHMMKTNHFTPLVSSSSSSSSNSYQYSNPKQQQQQHSPTKISNSNLRSTCLVCSRQFLREVELVDHLQRLHQIRFNCTTCGMYFENENIYKEHLIKEMHHRNGKTSKNRDYFIQQCKILQKQPATENKSEQQKSRSPIVDDEVTRLTSDLLDCVASKDETVAGNALSLLQNFVIEQTPLTKLLNRKIDWNNNFDDENNKPTVINSLDKKSSLLNQTESNEDPLASLEKMLTYSTIAIQSNSPSIHDNGSKKKRFDKYRLFAEKMIRSTLS</sequence>
<evidence type="ECO:0000313" key="11">
    <source>
        <dbReference type="EMBL" id="CAF3750554.1"/>
    </source>
</evidence>
<evidence type="ECO:0000256" key="2">
    <source>
        <dbReference type="ARBA" id="ARBA00022723"/>
    </source>
</evidence>
<dbReference type="EMBL" id="CAJNRF010001487">
    <property type="protein sequence ID" value="CAF2012635.1"/>
    <property type="molecule type" value="Genomic_DNA"/>
</dbReference>
<dbReference type="AlphaFoldDB" id="A0A816MRI7"/>
<accession>A0A816MRI7</accession>
<evidence type="ECO:0000256" key="5">
    <source>
        <dbReference type="ARBA" id="ARBA00022833"/>
    </source>
</evidence>
<feature type="domain" description="C2H2-type" evidence="9">
    <location>
        <begin position="274"/>
        <end position="304"/>
    </location>
</feature>
<evidence type="ECO:0000313" key="13">
    <source>
        <dbReference type="Proteomes" id="UP000663866"/>
    </source>
</evidence>
<evidence type="ECO:0000256" key="7">
    <source>
        <dbReference type="PROSITE-ProRule" id="PRU00042"/>
    </source>
</evidence>
<evidence type="ECO:0000256" key="4">
    <source>
        <dbReference type="ARBA" id="ARBA00022771"/>
    </source>
</evidence>